<feature type="binding site" evidence="5">
    <location>
        <begin position="100"/>
        <end position="105"/>
    </location>
    <ligand>
        <name>acetyl-CoA</name>
        <dbReference type="ChEBI" id="CHEBI:57288"/>
    </ligand>
</feature>
<organism evidence="7 8">
    <name type="scientific">Mycolicibacterium lutetiense</name>
    <dbReference type="NCBI Taxonomy" id="1641992"/>
    <lineage>
        <taxon>Bacteria</taxon>
        <taxon>Bacillati</taxon>
        <taxon>Actinomycetota</taxon>
        <taxon>Actinomycetes</taxon>
        <taxon>Mycobacteriales</taxon>
        <taxon>Mycobacteriaceae</taxon>
        <taxon>Mycolicibacterium</taxon>
    </lineage>
</organism>
<feature type="domain" description="N-acetyltransferase" evidence="6">
    <location>
        <begin position="12"/>
        <end position="163"/>
    </location>
</feature>
<evidence type="ECO:0000256" key="3">
    <source>
        <dbReference type="ARBA" id="ARBA00022679"/>
    </source>
</evidence>
<reference evidence="7 8" key="1">
    <citation type="submission" date="2021-03" db="EMBL/GenBank/DDBJ databases">
        <title>Sequencing the genomes of 1000 actinobacteria strains.</title>
        <authorList>
            <person name="Klenk H.-P."/>
        </authorList>
    </citation>
    <scope>NUCLEOTIDE SEQUENCE [LARGE SCALE GENOMIC DNA]</scope>
    <source>
        <strain evidence="7 8">DSM 46713</strain>
    </source>
</reference>
<evidence type="ECO:0000313" key="7">
    <source>
        <dbReference type="EMBL" id="MBP2452217.1"/>
    </source>
</evidence>
<dbReference type="Gene3D" id="3.40.630.30">
    <property type="match status" value="2"/>
</dbReference>
<accession>A0ABS4ZRU6</accession>
<keyword evidence="4 5" id="KW-0012">Acyltransferase</keyword>
<dbReference type="SUPFAM" id="SSF55729">
    <property type="entry name" value="Acyl-CoA N-acyltransferases (Nat)"/>
    <property type="match status" value="1"/>
</dbReference>
<dbReference type="InterPro" id="IPR036527">
    <property type="entry name" value="SCP2_sterol-bd_dom_sf"/>
</dbReference>
<dbReference type="EMBL" id="JAGIOP010000002">
    <property type="protein sequence ID" value="MBP2452217.1"/>
    <property type="molecule type" value="Genomic_DNA"/>
</dbReference>
<feature type="active site" description="Proton acceptor; via carboxylate" evidence="5">
    <location>
        <position position="407"/>
    </location>
</feature>
<comment type="similarity">
    <text evidence="1 5">Belongs to the acetyltransferase Eis family.</text>
</comment>
<name>A0ABS4ZRU6_9MYCO</name>
<dbReference type="PROSITE" id="PS51186">
    <property type="entry name" value="GNAT"/>
    <property type="match status" value="1"/>
</dbReference>
<proteinExistence type="inferred from homology"/>
<dbReference type="SUPFAM" id="SSF55718">
    <property type="entry name" value="SCP-like"/>
    <property type="match status" value="1"/>
</dbReference>
<dbReference type="InterPro" id="IPR041380">
    <property type="entry name" value="Acetyltransf_17"/>
</dbReference>
<protein>
    <submittedName>
        <fullName evidence="7">Acetyltransferase</fullName>
    </submittedName>
</protein>
<comment type="subunit">
    <text evidence="5">Homohexamer; trimer of dimers.</text>
</comment>
<gene>
    <name evidence="7" type="ORF">JOF57_002130</name>
</gene>
<dbReference type="NCBIfam" id="NF002368">
    <property type="entry name" value="PRK01346.1-5"/>
    <property type="match status" value="1"/>
</dbReference>
<comment type="caution">
    <text evidence="7">The sequence shown here is derived from an EMBL/GenBank/DDBJ whole genome shotgun (WGS) entry which is preliminary data.</text>
</comment>
<evidence type="ECO:0000256" key="5">
    <source>
        <dbReference type="HAMAP-Rule" id="MF_01812"/>
    </source>
</evidence>
<dbReference type="Pfam" id="PF17668">
    <property type="entry name" value="Acetyltransf_17"/>
    <property type="match status" value="1"/>
</dbReference>
<feature type="binding site" evidence="5">
    <location>
        <begin position="92"/>
        <end position="94"/>
    </location>
    <ligand>
        <name>acetyl-CoA</name>
        <dbReference type="ChEBI" id="CHEBI:57288"/>
    </ligand>
</feature>
<dbReference type="Pfam" id="PF13530">
    <property type="entry name" value="SCP2_2"/>
    <property type="match status" value="1"/>
</dbReference>
<dbReference type="PANTHER" id="PTHR37817">
    <property type="entry name" value="N-ACETYLTRANSFERASE EIS"/>
    <property type="match status" value="1"/>
</dbReference>
<feature type="active site" description="Proton donor" evidence="5">
    <location>
        <position position="133"/>
    </location>
</feature>
<evidence type="ECO:0000256" key="1">
    <source>
        <dbReference type="ARBA" id="ARBA00009213"/>
    </source>
</evidence>
<evidence type="ECO:0000256" key="4">
    <source>
        <dbReference type="ARBA" id="ARBA00023315"/>
    </source>
</evidence>
<dbReference type="PANTHER" id="PTHR37817:SF1">
    <property type="entry name" value="N-ACETYLTRANSFERASE EIS"/>
    <property type="match status" value="1"/>
</dbReference>
<feature type="binding site" evidence="5">
    <location>
        <begin position="128"/>
        <end position="129"/>
    </location>
    <ligand>
        <name>acetyl-CoA</name>
        <dbReference type="ChEBI" id="CHEBI:57288"/>
    </ligand>
</feature>
<dbReference type="HAMAP" id="MF_01812">
    <property type="entry name" value="Eis"/>
    <property type="match status" value="1"/>
</dbReference>
<evidence type="ECO:0000313" key="8">
    <source>
        <dbReference type="Proteomes" id="UP000694460"/>
    </source>
</evidence>
<dbReference type="InterPro" id="IPR051554">
    <property type="entry name" value="Acetyltransferase_Eis"/>
</dbReference>
<dbReference type="Gene3D" id="3.30.1050.10">
    <property type="entry name" value="SCP2 sterol-binding domain"/>
    <property type="match status" value="1"/>
</dbReference>
<dbReference type="NCBIfam" id="NF002367">
    <property type="entry name" value="PRK01346.1-4"/>
    <property type="match status" value="1"/>
</dbReference>
<sequence length="407" mass="44015">MTDTVASSATTPMLHSVTDADWSGMALLGNTAFGEVNHPDSMSAWRQMVSADGGVVMRDGDNGDIVGQSIYLDHTLTVSGGAVLPAAGLSYVAVAPTHRRRGILRSMYTELHRRIAEAGYPIAALTASEGGIYGRFGYGPATTVQLLTIDRRFAEFHASVPDPGGVRLVTPAEHRDTFAAIYDRWRQQTPGGLVCPTPLWDDLLADRENTREGGSELFAFLHPDGYAMYRVHGDESRSIRVRSVTAVTTDAYIALWRALLGMDLMDKVSIWTPPGDVVPYLLTNPRLARVTSSSDDLWIRIMNIPVALEARRYQADLDAVLEVSDGFRGDGGRFALQIRDGHARCAPTDAPADIELSLDVLGSLYLGGHRPEAFATANRLRSKDSAVVHRLGAAFASAVPAALGYSF</sequence>
<dbReference type="Pfam" id="PF13527">
    <property type="entry name" value="Acetyltransf_9"/>
    <property type="match status" value="1"/>
</dbReference>
<dbReference type="InterPro" id="IPR000182">
    <property type="entry name" value="GNAT_dom"/>
</dbReference>
<evidence type="ECO:0000259" key="6">
    <source>
        <dbReference type="PROSITE" id="PS51186"/>
    </source>
</evidence>
<dbReference type="Proteomes" id="UP000694460">
    <property type="component" value="Unassembled WGS sequence"/>
</dbReference>
<evidence type="ECO:0000256" key="2">
    <source>
        <dbReference type="ARBA" id="ARBA00022488"/>
    </source>
</evidence>
<keyword evidence="2" id="KW-1036">Host cytoplasmic vesicle</keyword>
<keyword evidence="8" id="KW-1185">Reference proteome</keyword>
<dbReference type="CDD" id="cd04301">
    <property type="entry name" value="NAT_SF"/>
    <property type="match status" value="1"/>
</dbReference>
<dbReference type="InterPro" id="IPR022902">
    <property type="entry name" value="NAcTrfase_Eis"/>
</dbReference>
<dbReference type="InterPro" id="IPR016181">
    <property type="entry name" value="Acyl_CoA_acyltransferase"/>
</dbReference>
<dbReference type="InterPro" id="IPR025559">
    <property type="entry name" value="Eis_dom"/>
</dbReference>
<keyword evidence="3 5" id="KW-0808">Transferase</keyword>